<accession>A0A3N7HR81</accession>
<comment type="caution">
    <text evidence="16">The sequence shown here is derived from an EMBL/GenBank/DDBJ whole genome shotgun (WGS) entry which is preliminary data.</text>
</comment>
<comment type="subcellular location">
    <subcellularLocation>
        <location evidence="1 10">Cell outer membrane</location>
        <topology evidence="1 10">Multi-pass membrane protein</topology>
    </subcellularLocation>
</comment>
<evidence type="ECO:0000256" key="12">
    <source>
        <dbReference type="SAM" id="MobiDB-lite"/>
    </source>
</evidence>
<feature type="region of interest" description="Disordered" evidence="12">
    <location>
        <begin position="549"/>
        <end position="568"/>
    </location>
</feature>
<evidence type="ECO:0000256" key="10">
    <source>
        <dbReference type="PROSITE-ProRule" id="PRU01360"/>
    </source>
</evidence>
<proteinExistence type="inferred from homology"/>
<keyword evidence="13" id="KW-0732">Signal</keyword>
<evidence type="ECO:0000259" key="14">
    <source>
        <dbReference type="Pfam" id="PF00593"/>
    </source>
</evidence>
<dbReference type="SUPFAM" id="SSF56935">
    <property type="entry name" value="Porins"/>
    <property type="match status" value="1"/>
</dbReference>
<evidence type="ECO:0000256" key="4">
    <source>
        <dbReference type="ARBA" id="ARBA00022452"/>
    </source>
</evidence>
<dbReference type="GO" id="GO:0009279">
    <property type="term" value="C:cell outer membrane"/>
    <property type="evidence" value="ECO:0007669"/>
    <property type="project" value="UniProtKB-SubCell"/>
</dbReference>
<protein>
    <submittedName>
        <fullName evidence="16">TonB-dependent receptor</fullName>
    </submittedName>
</protein>
<reference evidence="16 17" key="1">
    <citation type="submission" date="2018-08" db="EMBL/GenBank/DDBJ databases">
        <authorList>
            <person name="Khan S.A."/>
            <person name="Jeon C.O."/>
            <person name="Chun B.H."/>
            <person name="Jeong S.E."/>
        </authorList>
    </citation>
    <scope>NUCLEOTIDE SEQUENCE [LARGE SCALE GENOMIC DNA]</scope>
    <source>
        <strain evidence="16 17">S-16</strain>
    </source>
</reference>
<dbReference type="Gene3D" id="2.170.130.10">
    <property type="entry name" value="TonB-dependent receptor, plug domain"/>
    <property type="match status" value="1"/>
</dbReference>
<sequence>MFSLVTDMILNMGHRESLPMTQRLLSHAALACAATAATFAAQAQEQANPPAQAASAARPPARPASAPGATKLDRVEVTGGRANETEQRRQSTAAKIIIGRDEIERYGDSTVGEVLKRLPGVTMQGAPGRGGNIRMRGLGGGYTQILLDGERVPPGFSLDSLTPEQIERIEVLRAPTAETGARAIAGTINIITREGFRKRLNDLRIGAQFENGHVNPGLSWTRNEALGPWTVNVSLTAFSGKRESESTTETARQGPTDPAPTMARSEHSLSEDTRHGLHLTSRLQWRGEKGESLTLMPIIIANSGSGARQSQITQIVDDPARPAGYDHSASTSDNEFLLTRLNAQYNHALTPSTRLEWRAGLGRAHSRNRSSRNEFDASDAFTRRLDDDADVHDDSGNLSLKWLTQLDSEHSLVFGAETEATRRNELRTTFQTTPAGGTVPLYDDLGDNFRASTSRVALYGQDEWNISPTVAAHAGIRWEGIDTRSDAGGAGADGGPVHNRSSVVTPIAHAVWKPEPNSRDQVRLSLTRSYKSPTLNNLIGRPSVSSRFPVDGPINDATSPDRVGNPDLKPELARGIDLAFEHYIKGGGLLSANVFHRDITNLIRTLTAVETPWWSGGKPRYVARPQNIGDAVTQGIELEAKFRASDVWEGAIPLDVRTNASFFQSRVKSVPGPDNRLDQQPSATANLGFDYRFRGMPLTVGGNYNWNPAYNTRLSEDQYAYQGAKRVLDAYALWVFNPALQLRVSGSNLTALDYVTGSTIAPETATTIAKSYVNWQVRLEMKL</sequence>
<dbReference type="InterPro" id="IPR039426">
    <property type="entry name" value="TonB-dep_rcpt-like"/>
</dbReference>
<gene>
    <name evidence="16" type="ORF">DZC73_07675</name>
</gene>
<dbReference type="AlphaFoldDB" id="A0A3N7HR81"/>
<evidence type="ECO:0000259" key="15">
    <source>
        <dbReference type="Pfam" id="PF07715"/>
    </source>
</evidence>
<keyword evidence="3 10" id="KW-0813">Transport</keyword>
<dbReference type="Proteomes" id="UP000267464">
    <property type="component" value="Unassembled WGS sequence"/>
</dbReference>
<evidence type="ECO:0000256" key="6">
    <source>
        <dbReference type="ARBA" id="ARBA00023077"/>
    </source>
</evidence>
<keyword evidence="4 10" id="KW-1134">Transmembrane beta strand</keyword>
<keyword evidence="6 11" id="KW-0798">TonB box</keyword>
<evidence type="ECO:0000256" key="3">
    <source>
        <dbReference type="ARBA" id="ARBA00022448"/>
    </source>
</evidence>
<organism evidence="16 17">
    <name type="scientific">Piscinibacter terrae</name>
    <dbReference type="NCBI Taxonomy" id="2496871"/>
    <lineage>
        <taxon>Bacteria</taxon>
        <taxon>Pseudomonadati</taxon>
        <taxon>Pseudomonadota</taxon>
        <taxon>Betaproteobacteria</taxon>
        <taxon>Burkholderiales</taxon>
        <taxon>Sphaerotilaceae</taxon>
        <taxon>Piscinibacter</taxon>
    </lineage>
</organism>
<dbReference type="InterPro" id="IPR000531">
    <property type="entry name" value="Beta-barrel_TonB"/>
</dbReference>
<dbReference type="Pfam" id="PF00593">
    <property type="entry name" value="TonB_dep_Rec_b-barrel"/>
    <property type="match status" value="1"/>
</dbReference>
<dbReference type="EMBL" id="QUSW01000002">
    <property type="protein sequence ID" value="RQP24757.1"/>
    <property type="molecule type" value="Genomic_DNA"/>
</dbReference>
<dbReference type="Pfam" id="PF07715">
    <property type="entry name" value="Plug"/>
    <property type="match status" value="1"/>
</dbReference>
<evidence type="ECO:0000256" key="7">
    <source>
        <dbReference type="ARBA" id="ARBA00023136"/>
    </source>
</evidence>
<feature type="compositionally biased region" description="Basic and acidic residues" evidence="12">
    <location>
        <begin position="264"/>
        <end position="275"/>
    </location>
</feature>
<dbReference type="PROSITE" id="PS52016">
    <property type="entry name" value="TONB_DEPENDENT_REC_3"/>
    <property type="match status" value="1"/>
</dbReference>
<dbReference type="InterPro" id="IPR036942">
    <property type="entry name" value="Beta-barrel_TonB_sf"/>
</dbReference>
<keyword evidence="8 16" id="KW-0675">Receptor</keyword>
<dbReference type="Gene3D" id="2.40.170.20">
    <property type="entry name" value="TonB-dependent receptor, beta-barrel domain"/>
    <property type="match status" value="1"/>
</dbReference>
<keyword evidence="9 10" id="KW-0998">Cell outer membrane</keyword>
<dbReference type="PANTHER" id="PTHR40980">
    <property type="entry name" value="PLUG DOMAIN-CONTAINING PROTEIN"/>
    <property type="match status" value="1"/>
</dbReference>
<name>A0A3N7HR81_9BURK</name>
<feature type="chain" id="PRO_5018073981" evidence="13">
    <location>
        <begin position="44"/>
        <end position="783"/>
    </location>
</feature>
<evidence type="ECO:0000313" key="17">
    <source>
        <dbReference type="Proteomes" id="UP000267464"/>
    </source>
</evidence>
<feature type="domain" description="TonB-dependent receptor plug" evidence="15">
    <location>
        <begin position="89"/>
        <end position="187"/>
    </location>
</feature>
<dbReference type="InterPro" id="IPR012910">
    <property type="entry name" value="Plug_dom"/>
</dbReference>
<evidence type="ECO:0000256" key="5">
    <source>
        <dbReference type="ARBA" id="ARBA00022692"/>
    </source>
</evidence>
<evidence type="ECO:0000313" key="16">
    <source>
        <dbReference type="EMBL" id="RQP24757.1"/>
    </source>
</evidence>
<feature type="compositionally biased region" description="Low complexity" evidence="12">
    <location>
        <begin position="43"/>
        <end position="69"/>
    </location>
</feature>
<feature type="signal peptide" evidence="13">
    <location>
        <begin position="1"/>
        <end position="43"/>
    </location>
</feature>
<feature type="region of interest" description="Disordered" evidence="12">
    <location>
        <begin position="43"/>
        <end position="90"/>
    </location>
</feature>
<evidence type="ECO:0000256" key="8">
    <source>
        <dbReference type="ARBA" id="ARBA00023170"/>
    </source>
</evidence>
<feature type="domain" description="TonB-dependent receptor-like beta-barrel" evidence="14">
    <location>
        <begin position="323"/>
        <end position="749"/>
    </location>
</feature>
<dbReference type="PANTHER" id="PTHR40980:SF4">
    <property type="entry name" value="TONB-DEPENDENT RECEPTOR-LIKE BETA-BARREL DOMAIN-CONTAINING PROTEIN"/>
    <property type="match status" value="1"/>
</dbReference>
<reference evidence="16 17" key="2">
    <citation type="submission" date="2018-12" db="EMBL/GenBank/DDBJ databases">
        <title>Rhizobacter gummiphilus sp. nov., a rubber-degrading bacterium isolated from the soil of a botanical garden in Japan.</title>
        <authorList>
            <person name="Shunsuke S.S."/>
        </authorList>
    </citation>
    <scope>NUCLEOTIDE SEQUENCE [LARGE SCALE GENOMIC DNA]</scope>
    <source>
        <strain evidence="16 17">S-16</strain>
    </source>
</reference>
<evidence type="ECO:0000256" key="13">
    <source>
        <dbReference type="SAM" id="SignalP"/>
    </source>
</evidence>
<keyword evidence="7 10" id="KW-0472">Membrane</keyword>
<comment type="similarity">
    <text evidence="2 10 11">Belongs to the TonB-dependent receptor family.</text>
</comment>
<dbReference type="CDD" id="cd01347">
    <property type="entry name" value="ligand_gated_channel"/>
    <property type="match status" value="1"/>
</dbReference>
<evidence type="ECO:0000256" key="9">
    <source>
        <dbReference type="ARBA" id="ARBA00023237"/>
    </source>
</evidence>
<evidence type="ECO:0000256" key="1">
    <source>
        <dbReference type="ARBA" id="ARBA00004571"/>
    </source>
</evidence>
<feature type="region of interest" description="Disordered" evidence="12">
    <location>
        <begin position="240"/>
        <end position="275"/>
    </location>
</feature>
<evidence type="ECO:0000256" key="2">
    <source>
        <dbReference type="ARBA" id="ARBA00009810"/>
    </source>
</evidence>
<evidence type="ECO:0000256" key="11">
    <source>
        <dbReference type="RuleBase" id="RU003357"/>
    </source>
</evidence>
<keyword evidence="17" id="KW-1185">Reference proteome</keyword>
<dbReference type="InterPro" id="IPR037066">
    <property type="entry name" value="Plug_dom_sf"/>
</dbReference>
<keyword evidence="5 10" id="KW-0812">Transmembrane</keyword>